<feature type="non-terminal residue" evidence="2">
    <location>
        <position position="234"/>
    </location>
</feature>
<reference evidence="3" key="1">
    <citation type="journal article" date="2019" name="Int. J. Syst. Evol. Microbiol.">
        <title>The Global Catalogue of Microorganisms (GCM) 10K type strain sequencing project: providing services to taxonomists for standard genome sequencing and annotation.</title>
        <authorList>
            <consortium name="The Broad Institute Genomics Platform"/>
            <consortium name="The Broad Institute Genome Sequencing Center for Infectious Disease"/>
            <person name="Wu L."/>
            <person name="Ma J."/>
        </authorList>
    </citation>
    <scope>NUCLEOTIDE SEQUENCE [LARGE SCALE GENOMIC DNA]</scope>
    <source>
        <strain evidence="3">CCM 8980</strain>
    </source>
</reference>
<accession>A0ABW4CL99</accession>
<sequence length="234" mass="26401">MQYTTLGHTGLRVSRLCLGTMNFGPRTSEQEADAIMDRALELGINFFDTANVYGGGKGGHQGWTEEIIGRWFQQGGGRREKTVLATKLYGEMHDPLMGPNDAAGVSAYKIYRSLDDSLRRLQTNHVELLQMHHIDEAINWNEVYGAFENVIAQGKTYYVGSSNFGARHLAYANAEANNRHFLGLVAEQHKYTWIIHRISKKQRNPTIHTGLRCFGVSPIGCAYMLRLSRRKPSR</sequence>
<evidence type="ECO:0000313" key="3">
    <source>
        <dbReference type="Proteomes" id="UP001597196"/>
    </source>
</evidence>
<gene>
    <name evidence="2" type="ORF">ACFQ4P_11745</name>
</gene>
<dbReference type="Proteomes" id="UP001597196">
    <property type="component" value="Unassembled WGS sequence"/>
</dbReference>
<evidence type="ECO:0000259" key="1">
    <source>
        <dbReference type="Pfam" id="PF00248"/>
    </source>
</evidence>
<keyword evidence="3" id="KW-1185">Reference proteome</keyword>
<organism evidence="2 3">
    <name type="scientific">Lacticaseibacillus mingshuiensis</name>
    <dbReference type="NCBI Taxonomy" id="2799574"/>
    <lineage>
        <taxon>Bacteria</taxon>
        <taxon>Bacillati</taxon>
        <taxon>Bacillota</taxon>
        <taxon>Bacilli</taxon>
        <taxon>Lactobacillales</taxon>
        <taxon>Lactobacillaceae</taxon>
        <taxon>Lacticaseibacillus</taxon>
    </lineage>
</organism>
<dbReference type="Pfam" id="PF00248">
    <property type="entry name" value="Aldo_ket_red"/>
    <property type="match status" value="1"/>
</dbReference>
<comment type="caution">
    <text evidence="2">The sequence shown here is derived from an EMBL/GenBank/DDBJ whole genome shotgun (WGS) entry which is preliminary data.</text>
</comment>
<dbReference type="SUPFAM" id="SSF51430">
    <property type="entry name" value="NAD(P)-linked oxidoreductase"/>
    <property type="match status" value="1"/>
</dbReference>
<dbReference type="RefSeq" id="WP_379888178.1">
    <property type="nucleotide sequence ID" value="NZ_JBHTOC010000020.1"/>
</dbReference>
<dbReference type="EMBL" id="JBHTOC010000020">
    <property type="protein sequence ID" value="MFD1430909.1"/>
    <property type="molecule type" value="Genomic_DNA"/>
</dbReference>
<dbReference type="InterPro" id="IPR023210">
    <property type="entry name" value="NADP_OxRdtase_dom"/>
</dbReference>
<feature type="domain" description="NADP-dependent oxidoreductase" evidence="1">
    <location>
        <begin position="15"/>
        <end position="220"/>
    </location>
</feature>
<dbReference type="PANTHER" id="PTHR43364">
    <property type="entry name" value="NADH-SPECIFIC METHYLGLYOXAL REDUCTASE-RELATED"/>
    <property type="match status" value="1"/>
</dbReference>
<evidence type="ECO:0000313" key="2">
    <source>
        <dbReference type="EMBL" id="MFD1430909.1"/>
    </source>
</evidence>
<proteinExistence type="predicted"/>
<dbReference type="PANTHER" id="PTHR43364:SF5">
    <property type="entry name" value="REDUCTASE"/>
    <property type="match status" value="1"/>
</dbReference>
<dbReference type="InterPro" id="IPR036812">
    <property type="entry name" value="NAD(P)_OxRdtase_dom_sf"/>
</dbReference>
<name>A0ABW4CL99_9LACO</name>
<dbReference type="Gene3D" id="3.20.20.100">
    <property type="entry name" value="NADP-dependent oxidoreductase domain"/>
    <property type="match status" value="1"/>
</dbReference>
<dbReference type="InterPro" id="IPR050523">
    <property type="entry name" value="AKR_Detox_Biosynth"/>
</dbReference>
<protein>
    <submittedName>
        <fullName evidence="2">Aldo/keto reductase</fullName>
    </submittedName>
</protein>